<accession>A0AB35BXF0</accession>
<keyword evidence="5 12" id="KW-1133">Transmembrane helix</keyword>
<dbReference type="GO" id="GO:0062054">
    <property type="term" value="F:fluoride channel activity"/>
    <property type="evidence" value="ECO:0007669"/>
    <property type="project" value="UniProtKB-UniRule"/>
</dbReference>
<keyword evidence="7 12" id="KW-0406">Ion transport</keyword>
<keyword evidence="12" id="KW-0479">Metal-binding</keyword>
<evidence type="ECO:0000256" key="12">
    <source>
        <dbReference type="HAMAP-Rule" id="MF_00454"/>
    </source>
</evidence>
<keyword evidence="4 12" id="KW-0812">Transmembrane</keyword>
<keyword evidence="3" id="KW-0997">Cell inner membrane</keyword>
<feature type="transmembrane region" description="Helical" evidence="12">
    <location>
        <begin position="103"/>
        <end position="123"/>
    </location>
</feature>
<dbReference type="RefSeq" id="WP_008314594.1">
    <property type="nucleotide sequence ID" value="NZ_CP115969.1"/>
</dbReference>
<comment type="activity regulation">
    <text evidence="12">Na(+) is not transported, but it plays an essential structural role and its presence is essential for fluoride channel function.</text>
</comment>
<keyword evidence="6 12" id="KW-0915">Sodium</keyword>
<feature type="transmembrane region" description="Helical" evidence="12">
    <location>
        <begin position="38"/>
        <end position="60"/>
    </location>
</feature>
<dbReference type="PANTHER" id="PTHR28259:SF1">
    <property type="entry name" value="FLUORIDE EXPORT PROTEIN 1-RELATED"/>
    <property type="match status" value="1"/>
</dbReference>
<keyword evidence="2 12" id="KW-1003">Cell membrane</keyword>
<evidence type="ECO:0000256" key="2">
    <source>
        <dbReference type="ARBA" id="ARBA00022475"/>
    </source>
</evidence>
<evidence type="ECO:0000256" key="10">
    <source>
        <dbReference type="ARBA" id="ARBA00035120"/>
    </source>
</evidence>
<dbReference type="Pfam" id="PF02537">
    <property type="entry name" value="CRCB"/>
    <property type="match status" value="1"/>
</dbReference>
<evidence type="ECO:0000313" key="14">
    <source>
        <dbReference type="Proteomes" id="UP000680020"/>
    </source>
</evidence>
<reference evidence="13" key="1">
    <citation type="submission" date="2021-03" db="EMBL/GenBank/DDBJ databases">
        <title>Identification and antibiotic profiling of Wohlfahrtiimonas chitiniclastica, an underestimated human pathogen.</title>
        <authorList>
            <person name="Kopf A."/>
            <person name="Bunk B."/>
            <person name="Coldewey S."/>
            <person name="Gunzer F."/>
            <person name="Riedel T."/>
            <person name="Schroettner P."/>
        </authorList>
    </citation>
    <scope>NUCLEOTIDE SEQUENCE</scope>
    <source>
        <strain evidence="13">DSM 100917</strain>
    </source>
</reference>
<sequence>MNQLIIITLIGIGGGLGAILRHLSGVAIVRIWPHAFPMATFCINLLGALLIGVLMAILTAKEAQSSLLKYFFITGLCGGYTTFSTFSLENWQLIEAGKFGTALLYSMSSLILSLGCVFTGLYVGKSLS</sequence>
<feature type="binding site" evidence="12">
    <location>
        <position position="81"/>
    </location>
    <ligand>
        <name>Na(+)</name>
        <dbReference type="ChEBI" id="CHEBI:29101"/>
        <note>structural</note>
    </ligand>
</feature>
<comment type="subcellular location">
    <subcellularLocation>
        <location evidence="1 12">Cell membrane</location>
        <topology evidence="1 12">Multi-pass membrane protein</topology>
    </subcellularLocation>
</comment>
<comment type="caution">
    <text evidence="13">The sequence shown here is derived from an EMBL/GenBank/DDBJ whole genome shotgun (WGS) entry which is preliminary data.</text>
</comment>
<evidence type="ECO:0000256" key="6">
    <source>
        <dbReference type="ARBA" id="ARBA00023053"/>
    </source>
</evidence>
<dbReference type="GeneID" id="58263030"/>
<dbReference type="PANTHER" id="PTHR28259">
    <property type="entry name" value="FLUORIDE EXPORT PROTEIN 1-RELATED"/>
    <property type="match status" value="1"/>
</dbReference>
<comment type="similarity">
    <text evidence="10 12">Belongs to the fluoride channel Fluc/FEX (TC 1.A.43) family.</text>
</comment>
<dbReference type="AlphaFoldDB" id="A0AB35BXF0"/>
<feature type="transmembrane region" description="Helical" evidence="12">
    <location>
        <begin position="67"/>
        <end position="83"/>
    </location>
</feature>
<dbReference type="GO" id="GO:0140114">
    <property type="term" value="P:cellular detoxification of fluoride"/>
    <property type="evidence" value="ECO:0007669"/>
    <property type="project" value="UniProtKB-UniRule"/>
</dbReference>
<evidence type="ECO:0000256" key="8">
    <source>
        <dbReference type="ARBA" id="ARBA00023136"/>
    </source>
</evidence>
<protein>
    <recommendedName>
        <fullName evidence="12">Fluoride-specific ion channel FluC</fullName>
    </recommendedName>
</protein>
<comment type="function">
    <text evidence="12">Fluoride-specific ion channel. Important for reducing fluoride concentration in the cell, thus reducing its toxicity.</text>
</comment>
<evidence type="ECO:0000256" key="9">
    <source>
        <dbReference type="ARBA" id="ARBA00023303"/>
    </source>
</evidence>
<gene>
    <name evidence="12 13" type="primary">crcB</name>
    <name evidence="12" type="synonym">fluC</name>
    <name evidence="13" type="ORF">J7561_01600</name>
</gene>
<evidence type="ECO:0000313" key="13">
    <source>
        <dbReference type="EMBL" id="MBS7823895.1"/>
    </source>
</evidence>
<keyword evidence="12" id="KW-0813">Transport</keyword>
<evidence type="ECO:0000256" key="7">
    <source>
        <dbReference type="ARBA" id="ARBA00023065"/>
    </source>
</evidence>
<feature type="transmembrane region" description="Helical" evidence="12">
    <location>
        <begin position="7"/>
        <end position="32"/>
    </location>
</feature>
<dbReference type="HAMAP" id="MF_00454">
    <property type="entry name" value="FluC"/>
    <property type="match status" value="1"/>
</dbReference>
<evidence type="ECO:0000256" key="1">
    <source>
        <dbReference type="ARBA" id="ARBA00004651"/>
    </source>
</evidence>
<dbReference type="InterPro" id="IPR003691">
    <property type="entry name" value="FluC"/>
</dbReference>
<feature type="binding site" evidence="12">
    <location>
        <position position="78"/>
    </location>
    <ligand>
        <name>Na(+)</name>
        <dbReference type="ChEBI" id="CHEBI:29101"/>
        <note>structural</note>
    </ligand>
</feature>
<evidence type="ECO:0000256" key="3">
    <source>
        <dbReference type="ARBA" id="ARBA00022519"/>
    </source>
</evidence>
<evidence type="ECO:0000256" key="11">
    <source>
        <dbReference type="ARBA" id="ARBA00035585"/>
    </source>
</evidence>
<dbReference type="GO" id="GO:0046872">
    <property type="term" value="F:metal ion binding"/>
    <property type="evidence" value="ECO:0007669"/>
    <property type="project" value="UniProtKB-KW"/>
</dbReference>
<organism evidence="13 14">
    <name type="scientific">Wohlfahrtiimonas chitiniclastica</name>
    <dbReference type="NCBI Taxonomy" id="400946"/>
    <lineage>
        <taxon>Bacteria</taxon>
        <taxon>Pseudomonadati</taxon>
        <taxon>Pseudomonadota</taxon>
        <taxon>Gammaproteobacteria</taxon>
        <taxon>Cardiobacteriales</taxon>
        <taxon>Ignatzschineriaceae</taxon>
        <taxon>Wohlfahrtiimonas</taxon>
    </lineage>
</organism>
<comment type="catalytic activity">
    <reaction evidence="11">
        <text>fluoride(in) = fluoride(out)</text>
        <dbReference type="Rhea" id="RHEA:76159"/>
        <dbReference type="ChEBI" id="CHEBI:17051"/>
    </reaction>
    <physiologicalReaction direction="left-to-right" evidence="11">
        <dbReference type="Rhea" id="RHEA:76160"/>
    </physiologicalReaction>
</comment>
<dbReference type="Proteomes" id="UP000680020">
    <property type="component" value="Unassembled WGS sequence"/>
</dbReference>
<evidence type="ECO:0000256" key="4">
    <source>
        <dbReference type="ARBA" id="ARBA00022692"/>
    </source>
</evidence>
<keyword evidence="8 12" id="KW-0472">Membrane</keyword>
<dbReference type="NCBIfam" id="TIGR00494">
    <property type="entry name" value="crcB"/>
    <property type="match status" value="1"/>
</dbReference>
<dbReference type="GO" id="GO:0005886">
    <property type="term" value="C:plasma membrane"/>
    <property type="evidence" value="ECO:0007669"/>
    <property type="project" value="UniProtKB-SubCell"/>
</dbReference>
<dbReference type="EMBL" id="JAGIBU010000001">
    <property type="protein sequence ID" value="MBS7823895.1"/>
    <property type="molecule type" value="Genomic_DNA"/>
</dbReference>
<proteinExistence type="inferred from homology"/>
<name>A0AB35BXF0_9GAMM</name>
<keyword evidence="9 12" id="KW-0407">Ion channel</keyword>
<evidence type="ECO:0000256" key="5">
    <source>
        <dbReference type="ARBA" id="ARBA00022989"/>
    </source>
</evidence>